<dbReference type="Pfam" id="PF20703">
    <property type="entry name" value="nSTAND1"/>
    <property type="match status" value="1"/>
</dbReference>
<dbReference type="EMBL" id="SSMQ01000056">
    <property type="protein sequence ID" value="TKC99459.1"/>
    <property type="molecule type" value="Genomic_DNA"/>
</dbReference>
<evidence type="ECO:0000313" key="10">
    <source>
        <dbReference type="Proteomes" id="UP000309215"/>
    </source>
</evidence>
<keyword evidence="10" id="KW-1185">Reference proteome</keyword>
<feature type="repeat" description="WD" evidence="5">
    <location>
        <begin position="1045"/>
        <end position="1077"/>
    </location>
</feature>
<dbReference type="SMART" id="SM00320">
    <property type="entry name" value="WD40"/>
    <property type="match status" value="14"/>
</dbReference>
<dbReference type="SUPFAM" id="SSF52540">
    <property type="entry name" value="P-loop containing nucleoside triphosphate hydrolases"/>
    <property type="match status" value="1"/>
</dbReference>
<dbReference type="InterPro" id="IPR000719">
    <property type="entry name" value="Prot_kinase_dom"/>
</dbReference>
<dbReference type="OrthoDB" id="9765809at2"/>
<dbReference type="InterPro" id="IPR008271">
    <property type="entry name" value="Ser/Thr_kinase_AS"/>
</dbReference>
<dbReference type="Gene3D" id="3.40.50.300">
    <property type="entry name" value="P-loop containing nucleotide triphosphate hydrolases"/>
    <property type="match status" value="1"/>
</dbReference>
<dbReference type="SMART" id="SM00220">
    <property type="entry name" value="S_TKc"/>
    <property type="match status" value="1"/>
</dbReference>
<evidence type="ECO:0000256" key="2">
    <source>
        <dbReference type="ARBA" id="ARBA00022737"/>
    </source>
</evidence>
<dbReference type="PRINTS" id="PR00320">
    <property type="entry name" value="GPROTEINBRPT"/>
</dbReference>
<dbReference type="SUPFAM" id="SSF56112">
    <property type="entry name" value="Protein kinase-like (PK-like)"/>
    <property type="match status" value="1"/>
</dbReference>
<evidence type="ECO:0000256" key="5">
    <source>
        <dbReference type="PROSITE-ProRule" id="PRU00221"/>
    </source>
</evidence>
<dbReference type="GO" id="GO:0004672">
    <property type="term" value="F:protein kinase activity"/>
    <property type="evidence" value="ECO:0007669"/>
    <property type="project" value="InterPro"/>
</dbReference>
<dbReference type="PROSITE" id="PS00108">
    <property type="entry name" value="PROTEIN_KINASE_ST"/>
    <property type="match status" value="1"/>
</dbReference>
<feature type="repeat" description="WD" evidence="5">
    <location>
        <begin position="1381"/>
        <end position="1415"/>
    </location>
</feature>
<organism evidence="9 10">
    <name type="scientific">Polyangium fumosum</name>
    <dbReference type="NCBI Taxonomy" id="889272"/>
    <lineage>
        <taxon>Bacteria</taxon>
        <taxon>Pseudomonadati</taxon>
        <taxon>Myxococcota</taxon>
        <taxon>Polyangia</taxon>
        <taxon>Polyangiales</taxon>
        <taxon>Polyangiaceae</taxon>
        <taxon>Polyangium</taxon>
    </lineage>
</organism>
<feature type="repeat" description="WD" evidence="5">
    <location>
        <begin position="1087"/>
        <end position="1119"/>
    </location>
</feature>
<keyword evidence="4 6" id="KW-0067">ATP-binding</keyword>
<dbReference type="PANTHER" id="PTHR19848:SF8">
    <property type="entry name" value="F-BOX AND WD REPEAT DOMAIN CONTAINING 7"/>
    <property type="match status" value="1"/>
</dbReference>
<dbReference type="InterPro" id="IPR020472">
    <property type="entry name" value="WD40_PAC1"/>
</dbReference>
<evidence type="ECO:0000256" key="6">
    <source>
        <dbReference type="PROSITE-ProRule" id="PRU10141"/>
    </source>
</evidence>
<dbReference type="InterPro" id="IPR019775">
    <property type="entry name" value="WD40_repeat_CS"/>
</dbReference>
<feature type="domain" description="Protein kinase" evidence="8">
    <location>
        <begin position="53"/>
        <end position="342"/>
    </location>
</feature>
<keyword evidence="1 5" id="KW-0853">WD repeat</keyword>
<dbReference type="PROSITE" id="PS50011">
    <property type="entry name" value="PROTEIN_KINASE_DOM"/>
    <property type="match status" value="1"/>
</dbReference>
<dbReference type="InterPro" id="IPR011009">
    <property type="entry name" value="Kinase-like_dom_sf"/>
</dbReference>
<dbReference type="Pfam" id="PF00069">
    <property type="entry name" value="Pkinase"/>
    <property type="match status" value="1"/>
</dbReference>
<dbReference type="InterPro" id="IPR049052">
    <property type="entry name" value="nSTAND1"/>
</dbReference>
<dbReference type="Proteomes" id="UP000309215">
    <property type="component" value="Unassembled WGS sequence"/>
</dbReference>
<protein>
    <submittedName>
        <fullName evidence="9">Protein kinase</fullName>
    </submittedName>
</protein>
<feature type="repeat" description="WD" evidence="5">
    <location>
        <begin position="1171"/>
        <end position="1212"/>
    </location>
</feature>
<keyword evidence="9" id="KW-0808">Transferase</keyword>
<dbReference type="GO" id="GO:0005524">
    <property type="term" value="F:ATP binding"/>
    <property type="evidence" value="ECO:0007669"/>
    <property type="project" value="UniProtKB-UniRule"/>
</dbReference>
<dbReference type="Gene3D" id="2.130.10.10">
    <property type="entry name" value="YVTN repeat-like/Quinoprotein amine dehydrogenase"/>
    <property type="match status" value="5"/>
</dbReference>
<name>A0A4U1IXV3_9BACT</name>
<dbReference type="PROSITE" id="PS00678">
    <property type="entry name" value="WD_REPEATS_1"/>
    <property type="match status" value="1"/>
</dbReference>
<accession>A0A4U1IXV3</accession>
<feature type="repeat" description="WD" evidence="5">
    <location>
        <begin position="961"/>
        <end position="993"/>
    </location>
</feature>
<dbReference type="SUPFAM" id="SSF50978">
    <property type="entry name" value="WD40 repeat-like"/>
    <property type="match status" value="2"/>
</dbReference>
<evidence type="ECO:0000259" key="8">
    <source>
        <dbReference type="PROSITE" id="PS50011"/>
    </source>
</evidence>
<dbReference type="PROSITE" id="PS50082">
    <property type="entry name" value="WD_REPEATS_2"/>
    <property type="match status" value="14"/>
</dbReference>
<dbReference type="CDD" id="cd14014">
    <property type="entry name" value="STKc_PknB_like"/>
    <property type="match status" value="1"/>
</dbReference>
<dbReference type="Gene3D" id="1.10.510.10">
    <property type="entry name" value="Transferase(Phosphotransferase) domain 1"/>
    <property type="match status" value="1"/>
</dbReference>
<evidence type="ECO:0000313" key="9">
    <source>
        <dbReference type="EMBL" id="TKC99459.1"/>
    </source>
</evidence>
<feature type="repeat" description="WD" evidence="5">
    <location>
        <begin position="1297"/>
        <end position="1329"/>
    </location>
</feature>
<keyword evidence="2" id="KW-0677">Repeat</keyword>
<dbReference type="PROSITE" id="PS50294">
    <property type="entry name" value="WD_REPEATS_REGION"/>
    <property type="match status" value="14"/>
</dbReference>
<feature type="repeat" description="WD" evidence="5">
    <location>
        <begin position="1255"/>
        <end position="1287"/>
    </location>
</feature>
<feature type="repeat" description="WD" evidence="5">
    <location>
        <begin position="1339"/>
        <end position="1371"/>
    </location>
</feature>
<dbReference type="InterPro" id="IPR027417">
    <property type="entry name" value="P-loop_NTPase"/>
</dbReference>
<dbReference type="CDD" id="cd00200">
    <property type="entry name" value="WD40"/>
    <property type="match status" value="2"/>
</dbReference>
<feature type="repeat" description="WD" evidence="5">
    <location>
        <begin position="1003"/>
        <end position="1035"/>
    </location>
</feature>
<dbReference type="InterPro" id="IPR036322">
    <property type="entry name" value="WD40_repeat_dom_sf"/>
</dbReference>
<feature type="binding site" evidence="6">
    <location>
        <position position="82"/>
    </location>
    <ligand>
        <name>ATP</name>
        <dbReference type="ChEBI" id="CHEBI:30616"/>
    </ligand>
</feature>
<evidence type="ECO:0000256" key="7">
    <source>
        <dbReference type="SAM" id="MobiDB-lite"/>
    </source>
</evidence>
<comment type="caution">
    <text evidence="9">The sequence shown here is derived from an EMBL/GenBank/DDBJ whole genome shotgun (WGS) entry which is preliminary data.</text>
</comment>
<gene>
    <name evidence="9" type="ORF">E8A74_37665</name>
</gene>
<dbReference type="InterPro" id="IPR015943">
    <property type="entry name" value="WD40/YVTN_repeat-like_dom_sf"/>
</dbReference>
<feature type="repeat" description="WD" evidence="5">
    <location>
        <begin position="1213"/>
        <end position="1245"/>
    </location>
</feature>
<proteinExistence type="predicted"/>
<feature type="repeat" description="WD" evidence="5">
    <location>
        <begin position="1423"/>
        <end position="1455"/>
    </location>
</feature>
<evidence type="ECO:0000256" key="4">
    <source>
        <dbReference type="ARBA" id="ARBA00022840"/>
    </source>
</evidence>
<keyword evidence="9" id="KW-0418">Kinase</keyword>
<feature type="repeat" description="WD" evidence="5">
    <location>
        <begin position="1465"/>
        <end position="1497"/>
    </location>
</feature>
<sequence length="1554" mass="169076">MLQNENNGPPEAHPKSPDPNLPLARTESAESLAEPGAEADAGPLRAGSSIKHYELIRKLGEGGMGIVFLARDTKLGRLVAIKLLLEHSGQGAERFLAEARATARCKHENIVVIHEVDEHDGYPYMVLEHLEGRTLSAFLAQREVPGAFEPRSPADTRSGRVSPSLAVELVLPVVRALGCAHQLGIVHRDLKPDNIFLTGGGHVKVLDFGIAKRFEAEELSAITASRPPLVKGSGLTEDGALLGTLPYMSPEQWRAEDIDARSDIWAVGIILFELCTGAHPLAPANLFQLSQVEILDIPMPSVSDKRADVGPLGAVIDRCLKKHKEERFSSAEELLAALEAVLPGRKSLAPSEDESPFAGLSAFQEADAARFFGRDRDVASVLGQLRHQPLVAVAGPSGAGKSSFVRAGVIPALKRSGERWETFLLRPGRRPLAALAEVLLQIAAAAPESTRAGASEPSDPEDLVASLRAQPGLLGARLRSRCRRQGSLHRILLFVDQFEELYTLGTDPAERAAFAACIEGAADDASSPLRVILSIRSDFLDRMTEDRKLMTEVIRGLSFLPPVGHEGLREALTRPIEATGYSFESEEMIVGMLGALERTQSPLPLLQFTAAKLWEARDRERRLLTQGSYEQLGGVAGALSTHADAVLSGLSSLDQRLCRTVFLRLVTPERTRAVVNLEELSALAEDGRAVEQVVHHLADARLLLIETSGGREGTTVEIIHESLVERWAKLKQWLDENELDAQFLARLRAAAEPWEASGNAEGLLWRDRAAEEARVWLERRRAQGREASAVGFGAREERYLQAVIALSKHARRMRRRLAAGTVVTLGAIALLVSLLASRANRESARADEASALADEASALAQDEARQTRNTTRMALARELLETDPTTALALLREVEPPGVPREWSDLALTAMHSGLTLVVLPHHDSVFSAAWSPDGKRIASASRDKLARVWNADGTGEPLLLRGHDSAINAVAWSPDSKRVASASDDRTARVWKADGTGEPLVLRGHEDAVSSVAVSADGKRIVTASFDKTVRVWKADGTGEPLVLRGHDNAVLWADFSPDGKYLVSASQDRTVRVWNADGTGQPLILRGHGNKVRFASWSPDGKRIATASEDKTARVWNADGSGEPLILRGHEGWVRSAKWSADGTRIITTSDDKRARVYSADGVGEPWILRGHEGWARAAEWSPDGRRIVTASSDRTVRIWDARRMGERRVFRGHDGAVSSVAYSPGGERILTASEDGTARVWKADGSGEPLILRGHENWVSSAAWSPDGSRIVTASEDRTARLWNAEGTGEPVVLRGHESALNAAAWSPDGKRVVTASEDRTARIWNADGSGEPRVLRGHEGEVRWVAWSPDGAHIATTSSDRTVRVWNAHGADEPRIFRGHDHWVEFAAWSRDGKRIVTTSSDRTARVWDLEGTGEPLVLNGHEGWVRSAAWSPDGKRIATASVDKTVRIWNGDGTGEPVVLRGHEGWVSSVAWSPDGKRLVTASDDQTSQVWNDLMPLVSPEDPQLWAATPYCVPVDWTVKHLGVTEEMARAEQRTCQRRVEAAAGGASR</sequence>
<dbReference type="Gene3D" id="3.30.200.20">
    <property type="entry name" value="Phosphorylase Kinase, domain 1"/>
    <property type="match status" value="1"/>
</dbReference>
<feature type="region of interest" description="Disordered" evidence="7">
    <location>
        <begin position="1"/>
        <end position="44"/>
    </location>
</feature>
<dbReference type="PANTHER" id="PTHR19848">
    <property type="entry name" value="WD40 REPEAT PROTEIN"/>
    <property type="match status" value="1"/>
</dbReference>
<feature type="repeat" description="WD" evidence="5">
    <location>
        <begin position="919"/>
        <end position="951"/>
    </location>
</feature>
<dbReference type="PROSITE" id="PS00107">
    <property type="entry name" value="PROTEIN_KINASE_ATP"/>
    <property type="match status" value="1"/>
</dbReference>
<reference evidence="9 10" key="1">
    <citation type="submission" date="2019-04" db="EMBL/GenBank/DDBJ databases">
        <authorList>
            <person name="Li Y."/>
            <person name="Wang J."/>
        </authorList>
    </citation>
    <scope>NUCLEOTIDE SEQUENCE [LARGE SCALE GENOMIC DNA]</scope>
    <source>
        <strain evidence="9 10">DSM 14668</strain>
    </source>
</reference>
<keyword evidence="3 6" id="KW-0547">Nucleotide-binding</keyword>
<evidence type="ECO:0000256" key="3">
    <source>
        <dbReference type="ARBA" id="ARBA00022741"/>
    </source>
</evidence>
<dbReference type="InterPro" id="IPR017441">
    <property type="entry name" value="Protein_kinase_ATP_BS"/>
</dbReference>
<evidence type="ECO:0000256" key="1">
    <source>
        <dbReference type="ARBA" id="ARBA00022574"/>
    </source>
</evidence>
<feature type="repeat" description="WD" evidence="5">
    <location>
        <begin position="1129"/>
        <end position="1161"/>
    </location>
</feature>
<dbReference type="InterPro" id="IPR001680">
    <property type="entry name" value="WD40_rpt"/>
</dbReference>
<dbReference type="Pfam" id="PF00400">
    <property type="entry name" value="WD40"/>
    <property type="match status" value="14"/>
</dbReference>